<dbReference type="Proteomes" id="UP000321393">
    <property type="component" value="Unassembled WGS sequence"/>
</dbReference>
<comment type="caution">
    <text evidence="1">The sequence shown here is derived from an EMBL/GenBank/DDBJ whole genome shotgun (WGS) entry which is preliminary data.</text>
</comment>
<dbReference type="AlphaFoldDB" id="A0A5A7TFU2"/>
<proteinExistence type="predicted"/>
<name>A0A5A7TFU2_CUCMM</name>
<organism evidence="1 2">
    <name type="scientific">Cucumis melo var. makuwa</name>
    <name type="common">Oriental melon</name>
    <dbReference type="NCBI Taxonomy" id="1194695"/>
    <lineage>
        <taxon>Eukaryota</taxon>
        <taxon>Viridiplantae</taxon>
        <taxon>Streptophyta</taxon>
        <taxon>Embryophyta</taxon>
        <taxon>Tracheophyta</taxon>
        <taxon>Spermatophyta</taxon>
        <taxon>Magnoliopsida</taxon>
        <taxon>eudicotyledons</taxon>
        <taxon>Gunneridae</taxon>
        <taxon>Pentapetalae</taxon>
        <taxon>rosids</taxon>
        <taxon>fabids</taxon>
        <taxon>Cucurbitales</taxon>
        <taxon>Cucurbitaceae</taxon>
        <taxon>Benincaseae</taxon>
        <taxon>Cucumis</taxon>
    </lineage>
</organism>
<dbReference type="EMBL" id="SSTE01017613">
    <property type="protein sequence ID" value="KAA0040285.1"/>
    <property type="molecule type" value="Genomic_DNA"/>
</dbReference>
<sequence>MRPSQSSYGAAYEPILPCKLCNPSTRAATSFSGACQTISALVKPTFLSIQAILSRTPIFWSFPLFLVDPLSVDSIEGHKQVSGKGFPTTGPQIEAGKVVIHRGLHCTLSIGVSFGITILICASFGITKLICATFGITRLKCASFGITRLIGKGTARGRPTRGKKDA</sequence>
<evidence type="ECO:0000313" key="1">
    <source>
        <dbReference type="EMBL" id="KAA0040285.1"/>
    </source>
</evidence>
<gene>
    <name evidence="1" type="ORF">E6C27_scaffold2379G00170</name>
</gene>
<protein>
    <submittedName>
        <fullName evidence="1">Uncharacterized protein</fullName>
    </submittedName>
</protein>
<evidence type="ECO:0000313" key="2">
    <source>
        <dbReference type="Proteomes" id="UP000321393"/>
    </source>
</evidence>
<reference evidence="1 2" key="1">
    <citation type="submission" date="2019-08" db="EMBL/GenBank/DDBJ databases">
        <title>Draft genome sequences of two oriental melons (Cucumis melo L. var makuwa).</title>
        <authorList>
            <person name="Kwon S.-Y."/>
        </authorList>
    </citation>
    <scope>NUCLEOTIDE SEQUENCE [LARGE SCALE GENOMIC DNA]</scope>
    <source>
        <strain evidence="2">cv. SW 3</strain>
        <tissue evidence="1">Leaf</tissue>
    </source>
</reference>
<accession>A0A5A7TFU2</accession>